<evidence type="ECO:0000313" key="3">
    <source>
        <dbReference type="Proteomes" id="UP000039865"/>
    </source>
</evidence>
<dbReference type="Gene3D" id="3.40.50.1820">
    <property type="entry name" value="alpha/beta hydrolase"/>
    <property type="match status" value="1"/>
</dbReference>
<dbReference type="InterPro" id="IPR029058">
    <property type="entry name" value="AB_hydrolase_fold"/>
</dbReference>
<keyword evidence="1" id="KW-0732">Signal</keyword>
<dbReference type="SUPFAM" id="SSF53474">
    <property type="entry name" value="alpha/beta-Hydrolases"/>
    <property type="match status" value="1"/>
</dbReference>
<feature type="chain" id="PRO_5001729982" evidence="1">
    <location>
        <begin position="21"/>
        <end position="347"/>
    </location>
</feature>
<proteinExistence type="predicted"/>
<dbReference type="InParanoid" id="A0A078BAH1"/>
<dbReference type="PANTHER" id="PTHR32015:SF1">
    <property type="entry name" value="LIPASE"/>
    <property type="match status" value="1"/>
</dbReference>
<protein>
    <submittedName>
        <fullName evidence="2">Lipase</fullName>
    </submittedName>
</protein>
<reference evidence="2 3" key="1">
    <citation type="submission" date="2014-06" db="EMBL/GenBank/DDBJ databases">
        <authorList>
            <person name="Swart Estienne"/>
        </authorList>
    </citation>
    <scope>NUCLEOTIDE SEQUENCE [LARGE SCALE GENOMIC DNA]</scope>
    <source>
        <strain evidence="2 3">130c</strain>
    </source>
</reference>
<sequence length="347" mass="39266">MKSYIISTIAVSAFSVLVATQNTTYQRGLSDHFIKFLDINKNYYPYNFNRTYYFGGSFGGKENDSTPINRVPVVFVHGAGDRIYGDDPSNNGFRYTIEYFLDHGYTKSELYGSMWAFADLPPKQYNLVSDTEYIIAIRRFIEAVLDYTGAPQVDVISHSMGVPLSRAAIKGGVYPMQNIGDIQMKPINVKIRTFIGIAGLNHGVYYCQFSFIRYLFLGCNDKNGFYPGNIVNGKVVNQSEFVHNLNEDKTKEADNAYALISLHDYQIFFNGEYMSGFPTMDAGFVFTNPNYTHLGLRDLTADFQYKLLNTNSSDDASLSEQVDLMVTKIYSNSQHDTVSEQRSLLLQ</sequence>
<dbReference type="InterPro" id="IPR002918">
    <property type="entry name" value="Lipase_EstA/Esterase_EstB"/>
</dbReference>
<keyword evidence="3" id="KW-1185">Reference proteome</keyword>
<gene>
    <name evidence="2" type="primary">Contig9295.g9933</name>
    <name evidence="2" type="ORF">STYLEM_20711</name>
</gene>
<dbReference type="OrthoDB" id="5853720at2759"/>
<evidence type="ECO:0000313" key="2">
    <source>
        <dbReference type="EMBL" id="CDW91555.1"/>
    </source>
</evidence>
<evidence type="ECO:0000256" key="1">
    <source>
        <dbReference type="SAM" id="SignalP"/>
    </source>
</evidence>
<feature type="signal peptide" evidence="1">
    <location>
        <begin position="1"/>
        <end position="20"/>
    </location>
</feature>
<name>A0A078BAH1_STYLE</name>
<dbReference type="EMBL" id="CCKQ01019537">
    <property type="protein sequence ID" value="CDW91555.1"/>
    <property type="molecule type" value="Genomic_DNA"/>
</dbReference>
<accession>A0A078BAH1</accession>
<dbReference type="AlphaFoldDB" id="A0A078BAH1"/>
<organism evidence="2 3">
    <name type="scientific">Stylonychia lemnae</name>
    <name type="common">Ciliate</name>
    <dbReference type="NCBI Taxonomy" id="5949"/>
    <lineage>
        <taxon>Eukaryota</taxon>
        <taxon>Sar</taxon>
        <taxon>Alveolata</taxon>
        <taxon>Ciliophora</taxon>
        <taxon>Intramacronucleata</taxon>
        <taxon>Spirotrichea</taxon>
        <taxon>Stichotrichia</taxon>
        <taxon>Sporadotrichida</taxon>
        <taxon>Oxytrichidae</taxon>
        <taxon>Stylonychinae</taxon>
        <taxon>Stylonychia</taxon>
    </lineage>
</organism>
<dbReference type="GO" id="GO:0016042">
    <property type="term" value="P:lipid catabolic process"/>
    <property type="evidence" value="ECO:0007669"/>
    <property type="project" value="InterPro"/>
</dbReference>
<dbReference type="Proteomes" id="UP000039865">
    <property type="component" value="Unassembled WGS sequence"/>
</dbReference>
<dbReference type="PANTHER" id="PTHR32015">
    <property type="entry name" value="FASTING INDUCED LIPASE"/>
    <property type="match status" value="1"/>
</dbReference>
<dbReference type="Pfam" id="PF01674">
    <property type="entry name" value="Lipase_2"/>
    <property type="match status" value="1"/>
</dbReference>
<dbReference type="GO" id="GO:0016298">
    <property type="term" value="F:lipase activity"/>
    <property type="evidence" value="ECO:0007669"/>
    <property type="project" value="TreeGrafter"/>
</dbReference>